<comment type="caution">
    <text evidence="8">The sequence shown here is derived from an EMBL/GenBank/DDBJ whole genome shotgun (WGS) entry which is preliminary data.</text>
</comment>
<keyword evidence="6" id="KW-0472">Membrane</keyword>
<dbReference type="InterPro" id="IPR036318">
    <property type="entry name" value="FAD-bd_PCMH-like_sf"/>
</dbReference>
<dbReference type="InterPro" id="IPR016166">
    <property type="entry name" value="FAD-bd_PCMH"/>
</dbReference>
<dbReference type="PROSITE" id="PS51387">
    <property type="entry name" value="FAD_PCMH"/>
    <property type="match status" value="1"/>
</dbReference>
<dbReference type="PANTHER" id="PTHR42973">
    <property type="entry name" value="BINDING OXIDOREDUCTASE, PUTATIVE (AFU_ORTHOLOGUE AFUA_1G17690)-RELATED"/>
    <property type="match status" value="1"/>
</dbReference>
<dbReference type="AlphaFoldDB" id="A0A1Y2AWP8"/>
<accession>A0A1Y2AWP8</accession>
<keyword evidence="9" id="KW-1185">Reference proteome</keyword>
<dbReference type="Pfam" id="PF01565">
    <property type="entry name" value="FAD_binding_4"/>
    <property type="match status" value="1"/>
</dbReference>
<reference evidence="8 9" key="1">
    <citation type="submission" date="2016-07" db="EMBL/GenBank/DDBJ databases">
        <title>Pervasive Adenine N6-methylation of Active Genes in Fungi.</title>
        <authorList>
            <consortium name="DOE Joint Genome Institute"/>
            <person name="Mondo S.J."/>
            <person name="Dannebaum R.O."/>
            <person name="Kuo R.C."/>
            <person name="Labutti K."/>
            <person name="Haridas S."/>
            <person name="Kuo A."/>
            <person name="Salamov A."/>
            <person name="Ahrendt S.R."/>
            <person name="Lipzen A."/>
            <person name="Sullivan W."/>
            <person name="Andreopoulos W.B."/>
            <person name="Clum A."/>
            <person name="Lindquist E."/>
            <person name="Daum C."/>
            <person name="Ramamoorthy G.K."/>
            <person name="Gryganskyi A."/>
            <person name="Culley D."/>
            <person name="Magnuson J.K."/>
            <person name="James T.Y."/>
            <person name="O'Malley M.A."/>
            <person name="Stajich J.E."/>
            <person name="Spatafora J.W."/>
            <person name="Visel A."/>
            <person name="Grigoriev I.V."/>
        </authorList>
    </citation>
    <scope>NUCLEOTIDE SEQUENCE [LARGE SCALE GENOMIC DNA]</scope>
    <source>
        <strain evidence="8 9">68-887.2</strain>
    </source>
</reference>
<keyword evidence="3" id="KW-0285">Flavoprotein</keyword>
<evidence type="ECO:0000256" key="4">
    <source>
        <dbReference type="ARBA" id="ARBA00022827"/>
    </source>
</evidence>
<evidence type="ECO:0000313" key="8">
    <source>
        <dbReference type="EMBL" id="ORY27001.1"/>
    </source>
</evidence>
<dbReference type="InterPro" id="IPR012951">
    <property type="entry name" value="BBE"/>
</dbReference>
<evidence type="ECO:0000256" key="1">
    <source>
        <dbReference type="ARBA" id="ARBA00001974"/>
    </source>
</evidence>
<dbReference type="PANTHER" id="PTHR42973:SF39">
    <property type="entry name" value="FAD-BINDING PCMH-TYPE DOMAIN-CONTAINING PROTEIN"/>
    <property type="match status" value="1"/>
</dbReference>
<evidence type="ECO:0000259" key="7">
    <source>
        <dbReference type="PROSITE" id="PS51387"/>
    </source>
</evidence>
<evidence type="ECO:0000256" key="5">
    <source>
        <dbReference type="ARBA" id="ARBA00023002"/>
    </source>
</evidence>
<comment type="similarity">
    <text evidence="2">Belongs to the oxygen-dependent FAD-linked oxidoreductase family.</text>
</comment>
<evidence type="ECO:0000313" key="9">
    <source>
        <dbReference type="Proteomes" id="UP000193986"/>
    </source>
</evidence>
<organism evidence="8 9">
    <name type="scientific">Naematelia encephala</name>
    <dbReference type="NCBI Taxonomy" id="71784"/>
    <lineage>
        <taxon>Eukaryota</taxon>
        <taxon>Fungi</taxon>
        <taxon>Dikarya</taxon>
        <taxon>Basidiomycota</taxon>
        <taxon>Agaricomycotina</taxon>
        <taxon>Tremellomycetes</taxon>
        <taxon>Tremellales</taxon>
        <taxon>Naemateliaceae</taxon>
        <taxon>Naematelia</taxon>
    </lineage>
</organism>
<name>A0A1Y2AWP8_9TREE</name>
<keyword evidence="6" id="KW-0812">Transmembrane</keyword>
<gene>
    <name evidence="8" type="ORF">BCR39DRAFT_539760</name>
</gene>
<protein>
    <recommendedName>
        <fullName evidence="7">FAD-binding PCMH-type domain-containing protein</fullName>
    </recommendedName>
</protein>
<dbReference type="Gene3D" id="3.40.462.20">
    <property type="match status" value="1"/>
</dbReference>
<dbReference type="GO" id="GO:0016491">
    <property type="term" value="F:oxidoreductase activity"/>
    <property type="evidence" value="ECO:0007669"/>
    <property type="project" value="UniProtKB-KW"/>
</dbReference>
<feature type="transmembrane region" description="Helical" evidence="6">
    <location>
        <begin position="559"/>
        <end position="579"/>
    </location>
</feature>
<dbReference type="InterPro" id="IPR006094">
    <property type="entry name" value="Oxid_FAD_bind_N"/>
</dbReference>
<dbReference type="InterPro" id="IPR050416">
    <property type="entry name" value="FAD-linked_Oxidoreductase"/>
</dbReference>
<evidence type="ECO:0000256" key="3">
    <source>
        <dbReference type="ARBA" id="ARBA00022630"/>
    </source>
</evidence>
<keyword evidence="6" id="KW-1133">Transmembrane helix</keyword>
<dbReference type="OrthoDB" id="415825at2759"/>
<evidence type="ECO:0000256" key="2">
    <source>
        <dbReference type="ARBA" id="ARBA00005466"/>
    </source>
</evidence>
<dbReference type="STRING" id="71784.A0A1Y2AWP8"/>
<dbReference type="Gene3D" id="3.30.465.10">
    <property type="match status" value="1"/>
</dbReference>
<feature type="domain" description="FAD-binding PCMH-type" evidence="7">
    <location>
        <begin position="49"/>
        <end position="240"/>
    </location>
</feature>
<comment type="cofactor">
    <cofactor evidence="1">
        <name>FAD</name>
        <dbReference type="ChEBI" id="CHEBI:57692"/>
    </cofactor>
</comment>
<dbReference type="InterPro" id="IPR016169">
    <property type="entry name" value="FAD-bd_PCMH_sub2"/>
</dbReference>
<keyword evidence="5" id="KW-0560">Oxidoreductase</keyword>
<dbReference type="InParanoid" id="A0A1Y2AWP8"/>
<dbReference type="Pfam" id="PF08031">
    <property type="entry name" value="BBE"/>
    <property type="match status" value="1"/>
</dbReference>
<keyword evidence="4" id="KW-0274">FAD</keyword>
<sequence>MQAAFSSCLKDALDSNSESRNIRIVHESTRQDVWAEATRLFNTRLLRQGQLLPLAIVYPESSLEISKCVRCAQQARIPVVTRSSRRVSGTYDFIGLTTDTGPSRPYPIVKGGNKVDRPLVIDLASFDGITYNEEEGTITVGAATTLERLGRVLDERGLMLPGGADETISVGEHALSAAFSPTTRMHGLLMDHLVSVKAILADGQEVEATKDSSSDLFWALRGAAHSFAVVPTLIFRPFEAPPLYDYEIVLLPHPTTNVTEAFKPAVEFFLMFQDYGDQEASHEEYSQTWSVTPEKGDEGWGLRIRISGRVAGSEDLCHAALIRLEAQLSDMGTKNFSRVFSRYERSTTERLIADPHSAHQEIRSGYLGEEQVNFYTKSLVSTQDVPRSTIVTLLTHLLKVAEEHNLDGNIDWSIDAPYIGGLVSHLKRYRGTSFAHRGTQIMWQITTRIVNSEDPRGKEVNLVDIANGIASIIKPVSGTYPSMPDTELSADEYPKRLWAQNYPRLQEIKAKYDPSDLFQFPQSVRLPSMKDAKPEAESFAAAPSQVLGSEHGADPLPGALWLFYVFFGSALALGVLWWSRRPGRPKKLRGD</sequence>
<dbReference type="EMBL" id="MCFC01000042">
    <property type="protein sequence ID" value="ORY27001.1"/>
    <property type="molecule type" value="Genomic_DNA"/>
</dbReference>
<dbReference type="Proteomes" id="UP000193986">
    <property type="component" value="Unassembled WGS sequence"/>
</dbReference>
<evidence type="ECO:0000256" key="6">
    <source>
        <dbReference type="SAM" id="Phobius"/>
    </source>
</evidence>
<dbReference type="SUPFAM" id="SSF56176">
    <property type="entry name" value="FAD-binding/transporter-associated domain-like"/>
    <property type="match status" value="1"/>
</dbReference>
<proteinExistence type="inferred from homology"/>
<dbReference type="GO" id="GO:0071949">
    <property type="term" value="F:FAD binding"/>
    <property type="evidence" value="ECO:0007669"/>
    <property type="project" value="InterPro"/>
</dbReference>